<gene>
    <name evidence="1" type="ORF">Vadar_002662</name>
</gene>
<keyword evidence="2" id="KW-1185">Reference proteome</keyword>
<reference evidence="1 2" key="1">
    <citation type="journal article" date="2021" name="Hortic Res">
        <title>High-quality reference genome and annotation aids understanding of berry development for evergreen blueberry (Vaccinium darrowii).</title>
        <authorList>
            <person name="Yu J."/>
            <person name="Hulse-Kemp A.M."/>
            <person name="Babiker E."/>
            <person name="Staton M."/>
        </authorList>
    </citation>
    <scope>NUCLEOTIDE SEQUENCE [LARGE SCALE GENOMIC DNA]</scope>
    <source>
        <strain evidence="2">cv. NJ 8807/NJ 8810</strain>
        <tissue evidence="1">Young leaf</tissue>
    </source>
</reference>
<organism evidence="1 2">
    <name type="scientific">Vaccinium darrowii</name>
    <dbReference type="NCBI Taxonomy" id="229202"/>
    <lineage>
        <taxon>Eukaryota</taxon>
        <taxon>Viridiplantae</taxon>
        <taxon>Streptophyta</taxon>
        <taxon>Embryophyta</taxon>
        <taxon>Tracheophyta</taxon>
        <taxon>Spermatophyta</taxon>
        <taxon>Magnoliopsida</taxon>
        <taxon>eudicotyledons</taxon>
        <taxon>Gunneridae</taxon>
        <taxon>Pentapetalae</taxon>
        <taxon>asterids</taxon>
        <taxon>Ericales</taxon>
        <taxon>Ericaceae</taxon>
        <taxon>Vaccinioideae</taxon>
        <taxon>Vaccinieae</taxon>
        <taxon>Vaccinium</taxon>
    </lineage>
</organism>
<evidence type="ECO:0000313" key="2">
    <source>
        <dbReference type="Proteomes" id="UP000828048"/>
    </source>
</evidence>
<name>A0ACB7Z187_9ERIC</name>
<dbReference type="EMBL" id="CM037154">
    <property type="protein sequence ID" value="KAH7859568.1"/>
    <property type="molecule type" value="Genomic_DNA"/>
</dbReference>
<comment type="caution">
    <text evidence="1">The sequence shown here is derived from an EMBL/GenBank/DDBJ whole genome shotgun (WGS) entry which is preliminary data.</text>
</comment>
<proteinExistence type="predicted"/>
<accession>A0ACB7Z187</accession>
<dbReference type="Proteomes" id="UP000828048">
    <property type="component" value="Chromosome 4"/>
</dbReference>
<evidence type="ECO:0000313" key="1">
    <source>
        <dbReference type="EMBL" id="KAH7859568.1"/>
    </source>
</evidence>
<protein>
    <submittedName>
        <fullName evidence="1">Uncharacterized protein</fullName>
    </submittedName>
</protein>
<sequence length="146" mass="15634">MYLKLLPHQPTTTAIVSSSAAAAAISHLNLPQPISGQPKSQLMTPPLVLKPIYTPQGLGHRDVEDEVGQGQEPDGDPAVAALEARGLGLGKEDEAQEEEEELEELPELLLLEVHGPFLLQGFLEVELDYVVEGLEGCFLGDCVVVS</sequence>